<keyword evidence="7" id="KW-1185">Reference proteome</keyword>
<evidence type="ECO:0000256" key="4">
    <source>
        <dbReference type="ARBA" id="ARBA00023136"/>
    </source>
</evidence>
<dbReference type="KEGG" id="noa:BKM31_23455"/>
<feature type="transmembrane region" description="Helical" evidence="5">
    <location>
        <begin position="92"/>
        <end position="114"/>
    </location>
</feature>
<proteinExistence type="predicted"/>
<evidence type="ECO:0000256" key="3">
    <source>
        <dbReference type="ARBA" id="ARBA00022989"/>
    </source>
</evidence>
<dbReference type="AlphaFoldDB" id="A0A1V0A1F5"/>
<feature type="transmembrane region" description="Helical" evidence="5">
    <location>
        <begin position="5"/>
        <end position="22"/>
    </location>
</feature>
<comment type="subcellular location">
    <subcellularLocation>
        <location evidence="1">Membrane</location>
        <topology evidence="1">Multi-pass membrane protein</topology>
    </subcellularLocation>
</comment>
<keyword evidence="2 5" id="KW-0812">Transmembrane</keyword>
<dbReference type="EMBL" id="CP017717">
    <property type="protein sequence ID" value="AQZ64023.1"/>
    <property type="molecule type" value="Genomic_DNA"/>
</dbReference>
<organism evidence="6 7">
    <name type="scientific">[Actinomadura] parvosata subsp. kistnae</name>
    <dbReference type="NCBI Taxonomy" id="1909395"/>
    <lineage>
        <taxon>Bacteria</taxon>
        <taxon>Bacillati</taxon>
        <taxon>Actinomycetota</taxon>
        <taxon>Actinomycetes</taxon>
        <taxon>Streptosporangiales</taxon>
        <taxon>Streptosporangiaceae</taxon>
        <taxon>Nonomuraea</taxon>
    </lineage>
</organism>
<keyword evidence="3 5" id="KW-1133">Transmembrane helix</keyword>
<gene>
    <name evidence="6" type="ORF">BKM31_23455</name>
</gene>
<accession>A0A1V0A1F5</accession>
<evidence type="ECO:0008006" key="8">
    <source>
        <dbReference type="Google" id="ProtNLM"/>
    </source>
</evidence>
<dbReference type="RefSeq" id="WP_080040222.1">
    <property type="nucleotide sequence ID" value="NZ_CP017717.1"/>
</dbReference>
<evidence type="ECO:0000313" key="7">
    <source>
        <dbReference type="Proteomes" id="UP000190797"/>
    </source>
</evidence>
<evidence type="ECO:0000256" key="2">
    <source>
        <dbReference type="ARBA" id="ARBA00022692"/>
    </source>
</evidence>
<dbReference type="GO" id="GO:0016020">
    <property type="term" value="C:membrane"/>
    <property type="evidence" value="ECO:0007669"/>
    <property type="project" value="UniProtKB-SubCell"/>
</dbReference>
<keyword evidence="4 5" id="KW-0472">Membrane</keyword>
<evidence type="ECO:0000256" key="5">
    <source>
        <dbReference type="SAM" id="Phobius"/>
    </source>
</evidence>
<sequence>MHTAYLVVTVITIVANAVIAVLDFARAPWVLANSAAVNVDPSWVPLLGALKAAGAAGLALGIMGVPYIGLAAAIGLVLFFLGALVAHVRARVFHNIAAPAAYFALAAASAVLAARQ</sequence>
<dbReference type="Pfam" id="PF13564">
    <property type="entry name" value="DoxX_2"/>
    <property type="match status" value="1"/>
</dbReference>
<protein>
    <recommendedName>
        <fullName evidence="8">Transmembrane invasion protein</fullName>
    </recommendedName>
</protein>
<feature type="transmembrane region" description="Helical" evidence="5">
    <location>
        <begin position="67"/>
        <end position="86"/>
    </location>
</feature>
<evidence type="ECO:0000256" key="1">
    <source>
        <dbReference type="ARBA" id="ARBA00004141"/>
    </source>
</evidence>
<dbReference type="STRING" id="1909395.BKM31_23455"/>
<dbReference type="Proteomes" id="UP000190797">
    <property type="component" value="Chromosome"/>
</dbReference>
<name>A0A1V0A1F5_9ACTN</name>
<dbReference type="InterPro" id="IPR032808">
    <property type="entry name" value="DoxX"/>
</dbReference>
<reference evidence="7" key="1">
    <citation type="journal article" date="2017" name="Med. Chem. Commun.">
        <title>Nonomuraea sp. ATCC 55076 harbours the largest actinomycete chromosome to date and the kistamicin biosynthetic gene cluster.</title>
        <authorList>
            <person name="Nazari B."/>
            <person name="Forneris C.C."/>
            <person name="Gibson M.I."/>
            <person name="Moon K."/>
            <person name="Schramma K.R."/>
            <person name="Seyedsayamdost M.R."/>
        </authorList>
    </citation>
    <scope>NUCLEOTIDE SEQUENCE [LARGE SCALE GENOMIC DNA]</scope>
    <source>
        <strain evidence="7">ATCC 55076</strain>
    </source>
</reference>
<evidence type="ECO:0000313" key="6">
    <source>
        <dbReference type="EMBL" id="AQZ64023.1"/>
    </source>
</evidence>
<dbReference type="OrthoDB" id="4337053at2"/>